<geneLocation type="plasmid" evidence="3 4">
    <name>pMM59_01</name>
</geneLocation>
<dbReference type="SUPFAM" id="SSF54637">
    <property type="entry name" value="Thioesterase/thiol ester dehydrase-isomerase"/>
    <property type="match status" value="1"/>
</dbReference>
<dbReference type="NCBIfam" id="TIGR00369">
    <property type="entry name" value="unchar_dom_1"/>
    <property type="match status" value="1"/>
</dbReference>
<dbReference type="Proteomes" id="UP000679848">
    <property type="component" value="Plasmid pMM59_01"/>
</dbReference>
<dbReference type="InterPro" id="IPR006683">
    <property type="entry name" value="Thioestr_dom"/>
</dbReference>
<protein>
    <submittedName>
        <fullName evidence="3">Phenylacetic acid degradation protein PaaD</fullName>
    </submittedName>
</protein>
<dbReference type="Gene3D" id="3.10.129.10">
    <property type="entry name" value="Hotdog Thioesterase"/>
    <property type="match status" value="1"/>
</dbReference>
<dbReference type="RefSeq" id="WP_187028616.1">
    <property type="nucleotide sequence ID" value="NZ_AP023421.1"/>
</dbReference>
<dbReference type="InterPro" id="IPR052723">
    <property type="entry name" value="Acyl-CoA_thioesterase_PaaI"/>
</dbReference>
<organism evidence="3 4">
    <name type="scientific">Pusillibacter faecalis</name>
    <dbReference type="NCBI Taxonomy" id="2714358"/>
    <lineage>
        <taxon>Bacteria</taxon>
        <taxon>Bacillati</taxon>
        <taxon>Bacillota</taxon>
        <taxon>Clostridia</taxon>
        <taxon>Eubacteriales</taxon>
        <taxon>Oscillospiraceae</taxon>
        <taxon>Pusillibacter</taxon>
    </lineage>
</organism>
<name>A0A830QQC5_9FIRM</name>
<feature type="domain" description="Thioesterase" evidence="2">
    <location>
        <begin position="47"/>
        <end position="118"/>
    </location>
</feature>
<dbReference type="CDD" id="cd03443">
    <property type="entry name" value="PaaI_thioesterase"/>
    <property type="match status" value="1"/>
</dbReference>
<dbReference type="EMBL" id="AP023421">
    <property type="protein sequence ID" value="BCK85759.1"/>
    <property type="molecule type" value="Genomic_DNA"/>
</dbReference>
<dbReference type="AlphaFoldDB" id="A0A830QQC5"/>
<evidence type="ECO:0000313" key="3">
    <source>
        <dbReference type="EMBL" id="BCK85759.1"/>
    </source>
</evidence>
<evidence type="ECO:0000259" key="2">
    <source>
        <dbReference type="Pfam" id="PF03061"/>
    </source>
</evidence>
<dbReference type="KEGG" id="pfaa:MM59RIKEN_30780"/>
<keyword evidence="1" id="KW-0378">Hydrolase</keyword>
<evidence type="ECO:0000313" key="4">
    <source>
        <dbReference type="Proteomes" id="UP000679848"/>
    </source>
</evidence>
<keyword evidence="3" id="KW-0614">Plasmid</keyword>
<accession>A0A830QQC5</accession>
<evidence type="ECO:0000256" key="1">
    <source>
        <dbReference type="ARBA" id="ARBA00022801"/>
    </source>
</evidence>
<dbReference type="PANTHER" id="PTHR42856:SF1">
    <property type="entry name" value="ACYL-COENZYME A THIOESTERASE PAAI"/>
    <property type="match status" value="1"/>
</dbReference>
<keyword evidence="4" id="KW-1185">Reference proteome</keyword>
<dbReference type="GO" id="GO:0016289">
    <property type="term" value="F:acyl-CoA hydrolase activity"/>
    <property type="evidence" value="ECO:0007669"/>
    <property type="project" value="TreeGrafter"/>
</dbReference>
<proteinExistence type="predicted"/>
<reference evidence="3" key="1">
    <citation type="submission" date="2020-09" db="EMBL/GenBank/DDBJ databases">
        <title>New species isolated from human feces.</title>
        <authorList>
            <person name="Kitahara M."/>
            <person name="Shigeno Y."/>
            <person name="Shime M."/>
            <person name="Matsumoto Y."/>
            <person name="Nakamura S."/>
            <person name="Motooka D."/>
            <person name="Fukuoka S."/>
            <person name="Nishikawa H."/>
            <person name="Benno Y."/>
        </authorList>
    </citation>
    <scope>NUCLEOTIDE SEQUENCE</scope>
    <source>
        <strain evidence="3">MM59</strain>
        <plasmid evidence="3">pMM59_01</plasmid>
    </source>
</reference>
<gene>
    <name evidence="3" type="ORF">MM59RIKEN_30780</name>
</gene>
<sequence>MDFQKLTEYRNQQNRFAQRIGMALEEIRPGYARVVKTVDADDANPLGVPHGGVYFSMSDNACGSAMASYGYMAVTLNASYQFFRSARVGDHLTAEAREIKHGKTVSVYEARVTNQDGILLGTGTFTFFQLDQKIEL</sequence>
<dbReference type="InterPro" id="IPR003736">
    <property type="entry name" value="PAAI_dom"/>
</dbReference>
<dbReference type="PANTHER" id="PTHR42856">
    <property type="entry name" value="ACYL-COENZYME A THIOESTERASE PAAI"/>
    <property type="match status" value="1"/>
</dbReference>
<dbReference type="Pfam" id="PF03061">
    <property type="entry name" value="4HBT"/>
    <property type="match status" value="1"/>
</dbReference>
<dbReference type="InterPro" id="IPR029069">
    <property type="entry name" value="HotDog_dom_sf"/>
</dbReference>